<proteinExistence type="inferred from homology"/>
<gene>
    <name evidence="8" type="ORF">B0H15DRAFT_863249</name>
</gene>
<evidence type="ECO:0000256" key="4">
    <source>
        <dbReference type="SAM" id="MobiDB-lite"/>
    </source>
</evidence>
<dbReference type="Gene3D" id="2.40.70.10">
    <property type="entry name" value="Acid Proteases"/>
    <property type="match status" value="2"/>
</dbReference>
<comment type="caution">
    <text evidence="8">The sequence shown here is derived from an EMBL/GenBank/DDBJ whole genome shotgun (WGS) entry which is preliminary data.</text>
</comment>
<dbReference type="PROSITE" id="PS00141">
    <property type="entry name" value="ASP_PROTEASE"/>
    <property type="match status" value="1"/>
</dbReference>
<keyword evidence="6" id="KW-0732">Signal</keyword>
<feature type="domain" description="Peptidase A1" evidence="7">
    <location>
        <begin position="61"/>
        <end position="389"/>
    </location>
</feature>
<dbReference type="InterPro" id="IPR034164">
    <property type="entry name" value="Pepsin-like_dom"/>
</dbReference>
<dbReference type="PANTHER" id="PTHR47966">
    <property type="entry name" value="BETA-SITE APP-CLEAVING ENZYME, ISOFORM A-RELATED"/>
    <property type="match status" value="1"/>
</dbReference>
<evidence type="ECO:0000313" key="8">
    <source>
        <dbReference type="EMBL" id="KAJ7076738.1"/>
    </source>
</evidence>
<dbReference type="AlphaFoldDB" id="A0AAD6TRA6"/>
<feature type="signal peptide" evidence="6">
    <location>
        <begin position="1"/>
        <end position="18"/>
    </location>
</feature>
<feature type="chain" id="PRO_5041957399" evidence="6">
    <location>
        <begin position="19"/>
        <end position="532"/>
    </location>
</feature>
<organism evidence="8 9">
    <name type="scientific">Mycena belliarum</name>
    <dbReference type="NCBI Taxonomy" id="1033014"/>
    <lineage>
        <taxon>Eukaryota</taxon>
        <taxon>Fungi</taxon>
        <taxon>Dikarya</taxon>
        <taxon>Basidiomycota</taxon>
        <taxon>Agaricomycotina</taxon>
        <taxon>Agaricomycetes</taxon>
        <taxon>Agaricomycetidae</taxon>
        <taxon>Agaricales</taxon>
        <taxon>Marasmiineae</taxon>
        <taxon>Mycenaceae</taxon>
        <taxon>Mycena</taxon>
    </lineage>
</organism>
<dbReference type="GO" id="GO:0006508">
    <property type="term" value="P:proteolysis"/>
    <property type="evidence" value="ECO:0007669"/>
    <property type="project" value="UniProtKB-KW"/>
</dbReference>
<dbReference type="PRINTS" id="PR00792">
    <property type="entry name" value="PEPSIN"/>
</dbReference>
<evidence type="ECO:0000259" key="7">
    <source>
        <dbReference type="PROSITE" id="PS51767"/>
    </source>
</evidence>
<evidence type="ECO:0000256" key="3">
    <source>
        <dbReference type="RuleBase" id="RU000454"/>
    </source>
</evidence>
<evidence type="ECO:0000256" key="1">
    <source>
        <dbReference type="ARBA" id="ARBA00007447"/>
    </source>
</evidence>
<dbReference type="InterPro" id="IPR033121">
    <property type="entry name" value="PEPTIDASE_A1"/>
</dbReference>
<keyword evidence="5" id="KW-0472">Membrane</keyword>
<dbReference type="PANTHER" id="PTHR47966:SF51">
    <property type="entry name" value="BETA-SITE APP-CLEAVING ENZYME, ISOFORM A-RELATED"/>
    <property type="match status" value="1"/>
</dbReference>
<keyword evidence="5" id="KW-0812">Transmembrane</keyword>
<keyword evidence="3" id="KW-0645">Protease</keyword>
<keyword evidence="5" id="KW-1133">Transmembrane helix</keyword>
<dbReference type="InterPro" id="IPR001969">
    <property type="entry name" value="Aspartic_peptidase_AS"/>
</dbReference>
<dbReference type="GO" id="GO:0004190">
    <property type="term" value="F:aspartic-type endopeptidase activity"/>
    <property type="evidence" value="ECO:0007669"/>
    <property type="project" value="UniProtKB-KW"/>
</dbReference>
<accession>A0AAD6TRA6</accession>
<evidence type="ECO:0000313" key="9">
    <source>
        <dbReference type="Proteomes" id="UP001222325"/>
    </source>
</evidence>
<dbReference type="Proteomes" id="UP001222325">
    <property type="component" value="Unassembled WGS sequence"/>
</dbReference>
<keyword evidence="9" id="KW-1185">Reference proteome</keyword>
<protein>
    <submittedName>
        <fullName evidence="8">Aspartic peptidase domain-containing protein</fullName>
    </submittedName>
</protein>
<dbReference type="InterPro" id="IPR001461">
    <property type="entry name" value="Aspartic_peptidase_A1"/>
</dbReference>
<evidence type="ECO:0000256" key="6">
    <source>
        <dbReference type="SAM" id="SignalP"/>
    </source>
</evidence>
<evidence type="ECO:0000256" key="5">
    <source>
        <dbReference type="SAM" id="Phobius"/>
    </source>
</evidence>
<feature type="compositionally biased region" description="Basic and acidic residues" evidence="4">
    <location>
        <begin position="515"/>
        <end position="532"/>
    </location>
</feature>
<keyword evidence="3" id="KW-0378">Hydrolase</keyword>
<dbReference type="InterPro" id="IPR021109">
    <property type="entry name" value="Peptidase_aspartic_dom_sf"/>
</dbReference>
<dbReference type="PROSITE" id="PS51767">
    <property type="entry name" value="PEPTIDASE_A1"/>
    <property type="match status" value="1"/>
</dbReference>
<evidence type="ECO:0000256" key="2">
    <source>
        <dbReference type="ARBA" id="ARBA00022750"/>
    </source>
</evidence>
<sequence>MLALLLSRFVVLLLGVHAASSVVLHAARSPAPPSTGIQAAPLSNPFDHPNSPNLTSVPGRYVTSITIDGHSFKVAIDTGSSDLWIVPPSDFSPSNLTQTPVELRYSPATVNGTLAFGSVKLGRYNVPSQAYVNAIPTQVGLGGIVDLGLDGLIGFAFDGALGSPITATLESTHSDPTAGQPFLFNIFDQNAGVENFIGISLSRTGDLEGSADASFTINEIDERYKDVLNATPIPIFPPEKRRWSLLLDGVTVDGKPIPIPASSVVSHTPIAAGNLAVCMDTGTPTATLPVDLFNAIYSSIPGALLSGSQMTWVIPCNTTTIVTVIMSGQSFPIHPLDLSDVHTAEGFTFCTASISPVPGNADFDGLFGDTILRNIYSLYNYGSAIAKAPGGTSSFQLLAQTDPTAAIADVANVRMALLAGGPPEGIPPSFMPMTVMDSPPSGTIAATLLTTDAAAGSSSDSDSKVQRYALIVIGLLGANLLIALALAVVGVVLCVKRGGRSGPRKPAYVPVFKSPVDDPRKSESYEDKRYSD</sequence>
<keyword evidence="2 3" id="KW-0064">Aspartyl protease</keyword>
<comment type="similarity">
    <text evidence="1 3">Belongs to the peptidase A1 family.</text>
</comment>
<feature type="transmembrane region" description="Helical" evidence="5">
    <location>
        <begin position="468"/>
        <end position="495"/>
    </location>
</feature>
<dbReference type="EMBL" id="JARJCN010000078">
    <property type="protein sequence ID" value="KAJ7076738.1"/>
    <property type="molecule type" value="Genomic_DNA"/>
</dbReference>
<reference evidence="8" key="1">
    <citation type="submission" date="2023-03" db="EMBL/GenBank/DDBJ databases">
        <title>Massive genome expansion in bonnet fungi (Mycena s.s.) driven by repeated elements and novel gene families across ecological guilds.</title>
        <authorList>
            <consortium name="Lawrence Berkeley National Laboratory"/>
            <person name="Harder C.B."/>
            <person name="Miyauchi S."/>
            <person name="Viragh M."/>
            <person name="Kuo A."/>
            <person name="Thoen E."/>
            <person name="Andreopoulos B."/>
            <person name="Lu D."/>
            <person name="Skrede I."/>
            <person name="Drula E."/>
            <person name="Henrissat B."/>
            <person name="Morin E."/>
            <person name="Kohler A."/>
            <person name="Barry K."/>
            <person name="LaButti K."/>
            <person name="Morin E."/>
            <person name="Salamov A."/>
            <person name="Lipzen A."/>
            <person name="Mereny Z."/>
            <person name="Hegedus B."/>
            <person name="Baldrian P."/>
            <person name="Stursova M."/>
            <person name="Weitz H."/>
            <person name="Taylor A."/>
            <person name="Grigoriev I.V."/>
            <person name="Nagy L.G."/>
            <person name="Martin F."/>
            <person name="Kauserud H."/>
        </authorList>
    </citation>
    <scope>NUCLEOTIDE SEQUENCE</scope>
    <source>
        <strain evidence="8">CBHHK173m</strain>
    </source>
</reference>
<name>A0AAD6TRA6_9AGAR</name>
<dbReference type="SUPFAM" id="SSF50630">
    <property type="entry name" value="Acid proteases"/>
    <property type="match status" value="1"/>
</dbReference>
<dbReference type="Pfam" id="PF00026">
    <property type="entry name" value="Asp"/>
    <property type="match status" value="1"/>
</dbReference>
<feature type="region of interest" description="Disordered" evidence="4">
    <location>
        <begin position="499"/>
        <end position="532"/>
    </location>
</feature>
<dbReference type="CDD" id="cd05471">
    <property type="entry name" value="pepsin_like"/>
    <property type="match status" value="1"/>
</dbReference>